<reference evidence="1" key="1">
    <citation type="submission" date="2020-10" db="EMBL/GenBank/DDBJ databases">
        <authorList>
            <person name="Han B."/>
            <person name="Lu T."/>
            <person name="Zhao Q."/>
            <person name="Huang X."/>
            <person name="Zhao Y."/>
        </authorList>
    </citation>
    <scope>NUCLEOTIDE SEQUENCE</scope>
</reference>
<dbReference type="Proteomes" id="UP000604825">
    <property type="component" value="Unassembled WGS sequence"/>
</dbReference>
<evidence type="ECO:0000313" key="1">
    <source>
        <dbReference type="EMBL" id="CAD6204663.1"/>
    </source>
</evidence>
<organism evidence="1 2">
    <name type="scientific">Miscanthus lutarioriparius</name>
    <dbReference type="NCBI Taxonomy" id="422564"/>
    <lineage>
        <taxon>Eukaryota</taxon>
        <taxon>Viridiplantae</taxon>
        <taxon>Streptophyta</taxon>
        <taxon>Embryophyta</taxon>
        <taxon>Tracheophyta</taxon>
        <taxon>Spermatophyta</taxon>
        <taxon>Magnoliopsida</taxon>
        <taxon>Liliopsida</taxon>
        <taxon>Poales</taxon>
        <taxon>Poaceae</taxon>
        <taxon>PACMAD clade</taxon>
        <taxon>Panicoideae</taxon>
        <taxon>Andropogonodae</taxon>
        <taxon>Andropogoneae</taxon>
        <taxon>Saccharinae</taxon>
        <taxon>Miscanthus</taxon>
    </lineage>
</organism>
<sequence>MDQGNYKNTAGDGLGQSLLLQQQRRQISSTSLFKAPAERPYRRRIKPPAAKVHHVHPARFRRFVQRRTCCSLPQQPNDDATASTISISATTQQELQRPSPDAAIGSSYAAATTTATGAGRLDAATWKTMQDAYMAWCSSNDIPLSPGTMAELSFTVHPFNDKGYSCQ</sequence>
<comment type="caution">
    <text evidence="1">The sequence shown here is derived from an EMBL/GenBank/DDBJ whole genome shotgun (WGS) entry which is preliminary data.</text>
</comment>
<gene>
    <name evidence="1" type="ORF">NCGR_LOCUS2656</name>
</gene>
<accession>A0A811MDK9</accession>
<name>A0A811MDK9_9POAL</name>
<protein>
    <submittedName>
        <fullName evidence="1">Uncharacterized protein</fullName>
    </submittedName>
</protein>
<evidence type="ECO:0000313" key="2">
    <source>
        <dbReference type="Proteomes" id="UP000604825"/>
    </source>
</evidence>
<keyword evidence="2" id="KW-1185">Reference proteome</keyword>
<dbReference type="AlphaFoldDB" id="A0A811MDK9"/>
<dbReference type="OrthoDB" id="695533at2759"/>
<proteinExistence type="predicted"/>
<dbReference type="EMBL" id="CAJGYO010000001">
    <property type="protein sequence ID" value="CAD6204663.1"/>
    <property type="molecule type" value="Genomic_DNA"/>
</dbReference>